<protein>
    <submittedName>
        <fullName evidence="1">Uncharacterized protein</fullName>
    </submittedName>
</protein>
<evidence type="ECO:0000313" key="1">
    <source>
        <dbReference type="EMBL" id="OGM65232.1"/>
    </source>
</evidence>
<dbReference type="Proteomes" id="UP000177082">
    <property type="component" value="Unassembled WGS sequence"/>
</dbReference>
<organism evidence="1 2">
    <name type="scientific">Candidatus Woesebacteria bacterium RIFCSPLOWO2_01_FULL_39_21</name>
    <dbReference type="NCBI Taxonomy" id="1802519"/>
    <lineage>
        <taxon>Bacteria</taxon>
        <taxon>Candidatus Woeseibacteriota</taxon>
    </lineage>
</organism>
<dbReference type="STRING" id="1802519.A2961_00870"/>
<dbReference type="EMBL" id="MGHF01000002">
    <property type="protein sequence ID" value="OGM65232.1"/>
    <property type="molecule type" value="Genomic_DNA"/>
</dbReference>
<dbReference type="Gene3D" id="1.10.3210.10">
    <property type="entry name" value="Hypothetical protein af1432"/>
    <property type="match status" value="1"/>
</dbReference>
<name>A0A1F8BMJ6_9BACT</name>
<proteinExistence type="predicted"/>
<accession>A0A1F8BMJ6</accession>
<reference evidence="1 2" key="1">
    <citation type="journal article" date="2016" name="Nat. Commun.">
        <title>Thousands of microbial genomes shed light on interconnected biogeochemical processes in an aquifer system.</title>
        <authorList>
            <person name="Anantharaman K."/>
            <person name="Brown C.T."/>
            <person name="Hug L.A."/>
            <person name="Sharon I."/>
            <person name="Castelle C.J."/>
            <person name="Probst A.J."/>
            <person name="Thomas B.C."/>
            <person name="Singh A."/>
            <person name="Wilkins M.J."/>
            <person name="Karaoz U."/>
            <person name="Brodie E.L."/>
            <person name="Williams K.H."/>
            <person name="Hubbard S.S."/>
            <person name="Banfield J.F."/>
        </authorList>
    </citation>
    <scope>NUCLEOTIDE SEQUENCE [LARGE SCALE GENOMIC DNA]</scope>
</reference>
<evidence type="ECO:0000313" key="2">
    <source>
        <dbReference type="Proteomes" id="UP000177082"/>
    </source>
</evidence>
<dbReference type="AlphaFoldDB" id="A0A1F8BMJ6"/>
<sequence>MVGLSNGEPHHEGNREYVDDLLGDEERGKTLVDDVRRAVFNEYDRALLEGTATTGQVELQKKHVETVAELVNEIVGILKSGEGTKISGPQEPIDVSLSVQRTAEIEAWAHDAGKIVPERQDPVEGGVNPTRTRLLVHGEDSALWTQQILESLKFSPKVVSRVTADIISHMPMPYLEKALLDAQIAQWIGKEVVLPKYLKKDKYPQPRSIEGAILFASDLLSSMVLAGKDIDEDPKAGCFDRYIVESLRTLNAKGAEKGMKGAFFSALGSLRTNIDRLIEPPEEKGRGGASEVEKRIGRVLGQKALDKVFKFWNFVEEIGFELDGKVVKDLDDLTVWEYQPQPGVGGAPDLVVDIDKTMKNYYEAVKAYRERYNLDPNKLAER</sequence>
<dbReference type="SUPFAM" id="SSF109604">
    <property type="entry name" value="HD-domain/PDEase-like"/>
    <property type="match status" value="1"/>
</dbReference>
<comment type="caution">
    <text evidence="1">The sequence shown here is derived from an EMBL/GenBank/DDBJ whole genome shotgun (WGS) entry which is preliminary data.</text>
</comment>
<gene>
    <name evidence="1" type="ORF">A2961_00870</name>
</gene>